<dbReference type="PANTHER" id="PTHR42711:SF17">
    <property type="entry name" value="ABC TRANSPORTER ATP-BINDING PROTEIN"/>
    <property type="match status" value="1"/>
</dbReference>
<dbReference type="GO" id="GO:0005524">
    <property type="term" value="F:ATP binding"/>
    <property type="evidence" value="ECO:0007669"/>
    <property type="project" value="UniProtKB-KW"/>
</dbReference>
<reference evidence="5 6" key="1">
    <citation type="journal article" date="2015" name="Genome Announc.">
        <title>Expanding the biotechnology potential of lactobacilli through comparative genomics of 213 strains and associated genera.</title>
        <authorList>
            <person name="Sun Z."/>
            <person name="Harris H.M."/>
            <person name="McCann A."/>
            <person name="Guo C."/>
            <person name="Argimon S."/>
            <person name="Zhang W."/>
            <person name="Yang X."/>
            <person name="Jeffery I.B."/>
            <person name="Cooney J.C."/>
            <person name="Kagawa T.F."/>
            <person name="Liu W."/>
            <person name="Song Y."/>
            <person name="Salvetti E."/>
            <person name="Wrobel A."/>
            <person name="Rasinkangas P."/>
            <person name="Parkhill J."/>
            <person name="Rea M.C."/>
            <person name="O'Sullivan O."/>
            <person name="Ritari J."/>
            <person name="Douillard F.P."/>
            <person name="Paul Ross R."/>
            <person name="Yang R."/>
            <person name="Briner A.E."/>
            <person name="Felis G.E."/>
            <person name="de Vos W.M."/>
            <person name="Barrangou R."/>
            <person name="Klaenhammer T.R."/>
            <person name="Caufield P.W."/>
            <person name="Cui Y."/>
            <person name="Zhang H."/>
            <person name="O'Toole P.W."/>
        </authorList>
    </citation>
    <scope>NUCLEOTIDE SEQUENCE [LARGE SCALE GENOMIC DNA]</scope>
    <source>
        <strain evidence="5 6">DSM 18390</strain>
    </source>
</reference>
<comment type="caution">
    <text evidence="5">The sequence shown here is derived from an EMBL/GenBank/DDBJ whole genome shotgun (WGS) entry which is preliminary data.</text>
</comment>
<dbReference type="Proteomes" id="UP000051010">
    <property type="component" value="Unassembled WGS sequence"/>
</dbReference>
<dbReference type="PROSITE" id="PS50893">
    <property type="entry name" value="ABC_TRANSPORTER_2"/>
    <property type="match status" value="1"/>
</dbReference>
<dbReference type="AlphaFoldDB" id="A0A0R1YLI1"/>
<dbReference type="Gene3D" id="3.40.50.300">
    <property type="entry name" value="P-loop containing nucleotide triphosphate hydrolases"/>
    <property type="match status" value="1"/>
</dbReference>
<dbReference type="GO" id="GO:0016887">
    <property type="term" value="F:ATP hydrolysis activity"/>
    <property type="evidence" value="ECO:0007669"/>
    <property type="project" value="InterPro"/>
</dbReference>
<name>A0A0R1YLI1_9LACO</name>
<dbReference type="CDD" id="cd03230">
    <property type="entry name" value="ABC_DR_subfamily_A"/>
    <property type="match status" value="1"/>
</dbReference>
<evidence type="ECO:0000256" key="2">
    <source>
        <dbReference type="ARBA" id="ARBA00022741"/>
    </source>
</evidence>
<dbReference type="InterPro" id="IPR027417">
    <property type="entry name" value="P-loop_NTPase"/>
</dbReference>
<keyword evidence="3" id="KW-0067">ATP-binding</keyword>
<sequence length="300" mass="33312">MPIMTTIIQLNQLSFAYRNRPVLSNLDLTVQEGEILGLVGPNGAGKTTLINLIQGVLTATPGSVTVFGGQPGTRQAKSKIATMFQDDLKLDNVTVTEFLNVFASQADHPKELATLVNELNLNDIVNQPLGKLSGGQRRKVSFASAVIANPQLLFLDEPTVRMDAETRQAFWHYINQLRHQKVTVIITSHYLEEIQAVADRIAILQDERFSYIGTWQQLQTRHTTGKLSFTTALAADLFTHLPGVQTINQDNHRLTLTSSDTDLTLKAIIPFVDQIHDLIINRESLESIFLQMTAKEAPKS</sequence>
<organism evidence="5 6">
    <name type="scientific">Lentilactobacillus parafarraginis DSM 18390 = JCM 14109</name>
    <dbReference type="NCBI Taxonomy" id="1423786"/>
    <lineage>
        <taxon>Bacteria</taxon>
        <taxon>Bacillati</taxon>
        <taxon>Bacillota</taxon>
        <taxon>Bacilli</taxon>
        <taxon>Lactobacillales</taxon>
        <taxon>Lactobacillaceae</taxon>
        <taxon>Lentilactobacillus</taxon>
    </lineage>
</organism>
<evidence type="ECO:0000313" key="5">
    <source>
        <dbReference type="EMBL" id="KRM43073.1"/>
    </source>
</evidence>
<dbReference type="InterPro" id="IPR003593">
    <property type="entry name" value="AAA+_ATPase"/>
</dbReference>
<accession>A0A0R1YLI1</accession>
<protein>
    <submittedName>
        <fullName evidence="5">ABC superfamily ATP binding cassette transporter, ABC protein</fullName>
    </submittedName>
</protein>
<dbReference type="InterPro" id="IPR050763">
    <property type="entry name" value="ABC_transporter_ATP-binding"/>
</dbReference>
<dbReference type="PROSITE" id="PS00211">
    <property type="entry name" value="ABC_TRANSPORTER_1"/>
    <property type="match status" value="1"/>
</dbReference>
<keyword evidence="1" id="KW-0813">Transport</keyword>
<dbReference type="InterPro" id="IPR017871">
    <property type="entry name" value="ABC_transporter-like_CS"/>
</dbReference>
<evidence type="ECO:0000259" key="4">
    <source>
        <dbReference type="PROSITE" id="PS50893"/>
    </source>
</evidence>
<dbReference type="SMART" id="SM00382">
    <property type="entry name" value="AAA"/>
    <property type="match status" value="1"/>
</dbReference>
<dbReference type="SUPFAM" id="SSF52540">
    <property type="entry name" value="P-loop containing nucleoside triphosphate hydrolases"/>
    <property type="match status" value="1"/>
</dbReference>
<dbReference type="PATRIC" id="fig|1423786.4.peg.1775"/>
<dbReference type="InterPro" id="IPR003439">
    <property type="entry name" value="ABC_transporter-like_ATP-bd"/>
</dbReference>
<dbReference type="PANTHER" id="PTHR42711">
    <property type="entry name" value="ABC TRANSPORTER ATP-BINDING PROTEIN"/>
    <property type="match status" value="1"/>
</dbReference>
<keyword evidence="2" id="KW-0547">Nucleotide-binding</keyword>
<dbReference type="EMBL" id="AZFZ01000038">
    <property type="protein sequence ID" value="KRM43073.1"/>
    <property type="molecule type" value="Genomic_DNA"/>
</dbReference>
<evidence type="ECO:0000256" key="1">
    <source>
        <dbReference type="ARBA" id="ARBA00022448"/>
    </source>
</evidence>
<feature type="domain" description="ABC transporter" evidence="4">
    <location>
        <begin position="8"/>
        <end position="231"/>
    </location>
</feature>
<dbReference type="Pfam" id="PF00005">
    <property type="entry name" value="ABC_tran"/>
    <property type="match status" value="1"/>
</dbReference>
<evidence type="ECO:0000256" key="3">
    <source>
        <dbReference type="ARBA" id="ARBA00022840"/>
    </source>
</evidence>
<proteinExistence type="predicted"/>
<gene>
    <name evidence="5" type="ORF">FD47_GL001668</name>
</gene>
<evidence type="ECO:0000313" key="6">
    <source>
        <dbReference type="Proteomes" id="UP000051010"/>
    </source>
</evidence>